<keyword evidence="1" id="KW-0812">Transmembrane</keyword>
<feature type="transmembrane region" description="Helical" evidence="1">
    <location>
        <begin position="150"/>
        <end position="169"/>
    </location>
</feature>
<dbReference type="OrthoDB" id="1100907at2"/>
<evidence type="ECO:0000313" key="3">
    <source>
        <dbReference type="Proteomes" id="UP000293583"/>
    </source>
</evidence>
<dbReference type="AlphaFoldDB" id="A0A4V2IW72"/>
<reference evidence="2 3" key="1">
    <citation type="submission" date="2019-02" db="EMBL/GenBank/DDBJ databases">
        <title>Genome of a new Bacteroidetes strain.</title>
        <authorList>
            <person name="Pitt A."/>
        </authorList>
    </citation>
    <scope>NUCLEOTIDE SEQUENCE [LARGE SCALE GENOMIC DNA]</scope>
    <source>
        <strain evidence="2 3">103A-SOEBACH</strain>
    </source>
</reference>
<keyword evidence="1" id="KW-1133">Transmembrane helix</keyword>
<gene>
    <name evidence="2" type="ORF">EWU20_00350</name>
</gene>
<evidence type="ECO:0000256" key="1">
    <source>
        <dbReference type="SAM" id="Phobius"/>
    </source>
</evidence>
<evidence type="ECO:0000313" key="2">
    <source>
        <dbReference type="EMBL" id="TBH75055.1"/>
    </source>
</evidence>
<comment type="caution">
    <text evidence="2">The sequence shown here is derived from an EMBL/GenBank/DDBJ whole genome shotgun (WGS) entry which is preliminary data.</text>
</comment>
<accession>A0A4V2IW72</accession>
<keyword evidence="1" id="KW-0472">Membrane</keyword>
<keyword evidence="3" id="KW-1185">Reference proteome</keyword>
<name>A0A4V2IW72_9BACT</name>
<proteinExistence type="predicted"/>
<protein>
    <submittedName>
        <fullName evidence="2">Uncharacterized protein</fullName>
    </submittedName>
</protein>
<dbReference type="RefSeq" id="WP_130922263.1">
    <property type="nucleotide sequence ID" value="NZ_SEWY01000001.1"/>
</dbReference>
<dbReference type="Proteomes" id="UP000293583">
    <property type="component" value="Unassembled WGS sequence"/>
</dbReference>
<sequence length="401" mass="47940">MIRPELNYLYNAISNEIYLDSRFNSLIDNSKVRISKELPKFQTRLNAFNLYGDIYLILEFLLSKFYYFFTFFLFQFVFIKSFFRVLFSSHKSIDCKHLFFINSPVSAGLAKKFIAEEKIDLKECAFFIINDDLRKYLDKSCKYFSSNEIISFRSLLACLYFSFEAFFLFKGRFKVYNFLYLNWLIQLEALKRISYRYFHSFDHYDRYAILAESQSYFKGQGSVEYFLHQHGKFNTIDSEFSLPYKLKNVSSLVLFDNNSSLLFLQKYVIDKDCIVNDVILQNNYLVTVKDFNEKRFKIFIIGNLVCYQLHKRFIKSLESNSNVILYYKPHPSNLVYMENKKNCINIKDVQYFPDVNVVVSYDSTLLDEYTKLGYFCIRHSLDETNELNILNNLNKFYNDCQ</sequence>
<dbReference type="EMBL" id="SEWY01000001">
    <property type="protein sequence ID" value="TBH75055.1"/>
    <property type="molecule type" value="Genomic_DNA"/>
</dbReference>
<organism evidence="2 3">
    <name type="scientific">Aquirufa antheringensis</name>
    <dbReference type="NCBI Taxonomy" id="2516559"/>
    <lineage>
        <taxon>Bacteria</taxon>
        <taxon>Pseudomonadati</taxon>
        <taxon>Bacteroidota</taxon>
        <taxon>Cytophagia</taxon>
        <taxon>Cytophagales</taxon>
        <taxon>Flectobacillaceae</taxon>
        <taxon>Aquirufa</taxon>
    </lineage>
</organism>
<feature type="transmembrane region" description="Helical" evidence="1">
    <location>
        <begin position="65"/>
        <end position="87"/>
    </location>
</feature>